<feature type="compositionally biased region" description="Polar residues" evidence="1">
    <location>
        <begin position="605"/>
        <end position="614"/>
    </location>
</feature>
<feature type="region of interest" description="Disordered" evidence="1">
    <location>
        <begin position="591"/>
        <end position="621"/>
    </location>
</feature>
<evidence type="ECO:0000313" key="3">
    <source>
        <dbReference type="Proteomes" id="UP000017246"/>
    </source>
</evidence>
<keyword evidence="3" id="KW-1185">Reference proteome</keyword>
<sequence length="710" mass="78596">MIIDHDHPYNRPSYLDPISTLCIEPAFKSDGSDLSKAGAGHIWIDVEGDEAKFPNQVTEPSINENICQFTRFCTSGPIEELKYDNNQPSYASSSRVTWNTTVDKLHRKMQKVLVQTELEGSISSQMSRHKFGEFRRYSCQELLTKNVARHIRKIFTSLNWRIDTCAELHESLLNTLPSDLLQPYLSGYACLMHRSRTSPLLRRLNAEIISQRTVKRFDYSKYLDCVVLPSTDGFGSFLSRATYGRLHDGSASSYSPITCIPTDCLITGSLGSSTSTPGRASSIMDEPVFMCVITKVYTKGYRISKILKNLSQLGRLMIVPMSGTNNIQIRRLIRHFVSLTEDPRPIPIYIIGFGEHCGTVLTAAITSPYLLPSSNGGALEEVICGRLTSSDAPIPVRPWLAGLVLIAPPKSIYHLGDLCGGLDNIARRCSLLLVISSKHQAEANAFRETLIAARRRSTTASAHGSVGGFRGMDWKVPCEFDLRMLVIGGVDHLLRMHPATLRRFATTQSAIDLAIITAIKNLVAVCRALVNTSATPVSTHGTSASELMGSRNATGLPVSWFSNTTNIQQENRRVADSTAFTRKASILRGGVQARSFAERHPLPQPYTSRQNPSFQPRDRLTYSAGCDAGPLIRYGEGARSRALCGRQTQQNPTPSVFLEARTPRYDSSEDMMDSQRLGPVPHPANVRNRDTQSGPHGGGRARKTRFYDRN</sequence>
<evidence type="ECO:0000256" key="1">
    <source>
        <dbReference type="SAM" id="MobiDB-lite"/>
    </source>
</evidence>
<dbReference type="OMA" id="WRIDTCA"/>
<dbReference type="EMBL" id="LN902841">
    <property type="protein sequence ID" value="CDS35826.1"/>
    <property type="molecule type" value="Genomic_DNA"/>
</dbReference>
<name>A0A068Y0C0_ECHMU</name>
<protein>
    <recommendedName>
        <fullName evidence="4">KAT8 regulatory NSL complex subunit 3</fullName>
    </recommendedName>
</protein>
<evidence type="ECO:0000313" key="2">
    <source>
        <dbReference type="EMBL" id="CDS35826.1"/>
    </source>
</evidence>
<proteinExistence type="predicted"/>
<evidence type="ECO:0008006" key="4">
    <source>
        <dbReference type="Google" id="ProtNLM"/>
    </source>
</evidence>
<reference evidence="2" key="2">
    <citation type="submission" date="2015-11" db="EMBL/GenBank/DDBJ databases">
        <authorList>
            <person name="Zhang Y."/>
            <person name="Guo Z."/>
        </authorList>
    </citation>
    <scope>NUCLEOTIDE SEQUENCE</scope>
</reference>
<dbReference type="AlphaFoldDB" id="A0A068Y0C0"/>
<feature type="region of interest" description="Disordered" evidence="1">
    <location>
        <begin position="665"/>
        <end position="710"/>
    </location>
</feature>
<organism evidence="2 3">
    <name type="scientific">Echinococcus multilocularis</name>
    <name type="common">Fox tapeworm</name>
    <dbReference type="NCBI Taxonomy" id="6211"/>
    <lineage>
        <taxon>Eukaryota</taxon>
        <taxon>Metazoa</taxon>
        <taxon>Spiralia</taxon>
        <taxon>Lophotrochozoa</taxon>
        <taxon>Platyhelminthes</taxon>
        <taxon>Cestoda</taxon>
        <taxon>Eucestoda</taxon>
        <taxon>Cyclophyllidea</taxon>
        <taxon>Taeniidae</taxon>
        <taxon>Echinococcus</taxon>
    </lineage>
</organism>
<dbReference type="OrthoDB" id="6415022at2759"/>
<accession>A0A068Y0C0</accession>
<gene>
    <name evidence="2" type="ORF">EmuJ_001178000</name>
</gene>
<reference evidence="2" key="1">
    <citation type="journal article" date="2013" name="Nature">
        <title>The genomes of four tapeworm species reveal adaptations to parasitism.</title>
        <authorList>
            <person name="Tsai I.J."/>
            <person name="Zarowiecki M."/>
            <person name="Holroyd N."/>
            <person name="Garciarrubio A."/>
            <person name="Sanchez-Flores A."/>
            <person name="Brooks K.L."/>
            <person name="Tracey A."/>
            <person name="Bobes R.J."/>
            <person name="Fragoso G."/>
            <person name="Sciutto E."/>
            <person name="Aslett M."/>
            <person name="Beasley H."/>
            <person name="Bennett H.M."/>
            <person name="Cai J."/>
            <person name="Camicia F."/>
            <person name="Clark R."/>
            <person name="Cucher M."/>
            <person name="De Silva N."/>
            <person name="Day T.A."/>
            <person name="Deplazes P."/>
            <person name="Estrada K."/>
            <person name="Fernandez C."/>
            <person name="Holland P.W."/>
            <person name="Hou J."/>
            <person name="Hu S."/>
            <person name="Huckvale T."/>
            <person name="Hung S.S."/>
            <person name="Kamenetzky L."/>
            <person name="Keane J.A."/>
            <person name="Kiss F."/>
            <person name="Koziol U."/>
            <person name="Lambert O."/>
            <person name="Liu K."/>
            <person name="Luo X."/>
            <person name="Luo Y."/>
            <person name="Macchiaroli N."/>
            <person name="Nichol S."/>
            <person name="Paps J."/>
            <person name="Parkinson J."/>
            <person name="Pouchkina-Stantcheva N."/>
            <person name="Riddiford N."/>
            <person name="Rosenzvit M."/>
            <person name="Salinas G."/>
            <person name="Wasmuth J.D."/>
            <person name="Zamanian M."/>
            <person name="Zheng Y."/>
            <person name="Cai X."/>
            <person name="Soberon X."/>
            <person name="Olson P.D."/>
            <person name="Laclette J.P."/>
            <person name="Brehm K."/>
            <person name="Berriman M."/>
            <person name="Garciarrubio A."/>
            <person name="Bobes R.J."/>
            <person name="Fragoso G."/>
            <person name="Sanchez-Flores A."/>
            <person name="Estrada K."/>
            <person name="Cevallos M.A."/>
            <person name="Morett E."/>
            <person name="Gonzalez V."/>
            <person name="Portillo T."/>
            <person name="Ochoa-Leyva A."/>
            <person name="Jose M.V."/>
            <person name="Sciutto E."/>
            <person name="Landa A."/>
            <person name="Jimenez L."/>
            <person name="Valdes V."/>
            <person name="Carrero J.C."/>
            <person name="Larralde C."/>
            <person name="Morales-Montor J."/>
            <person name="Limon-Lason J."/>
            <person name="Soberon X."/>
            <person name="Laclette J.P."/>
        </authorList>
    </citation>
    <scope>NUCLEOTIDE SEQUENCE [LARGE SCALE GENOMIC DNA]</scope>
</reference>
<dbReference type="Proteomes" id="UP000017246">
    <property type="component" value="Unassembled WGS sequence"/>
</dbReference>